<feature type="compositionally biased region" description="Low complexity" evidence="1">
    <location>
        <begin position="29"/>
        <end position="41"/>
    </location>
</feature>
<evidence type="ECO:0000313" key="2">
    <source>
        <dbReference type="EMBL" id="EHK20709.1"/>
    </source>
</evidence>
<organism evidence="2 3">
    <name type="scientific">Hypocrea virens (strain Gv29-8 / FGSC 10586)</name>
    <name type="common">Gliocladium virens</name>
    <name type="synonym">Trichoderma virens</name>
    <dbReference type="NCBI Taxonomy" id="413071"/>
    <lineage>
        <taxon>Eukaryota</taxon>
        <taxon>Fungi</taxon>
        <taxon>Dikarya</taxon>
        <taxon>Ascomycota</taxon>
        <taxon>Pezizomycotina</taxon>
        <taxon>Sordariomycetes</taxon>
        <taxon>Hypocreomycetidae</taxon>
        <taxon>Hypocreales</taxon>
        <taxon>Hypocreaceae</taxon>
        <taxon>Trichoderma</taxon>
    </lineage>
</organism>
<dbReference type="HOGENOM" id="CLU_1120300_0_0_1"/>
<name>G9MXU8_HYPVG</name>
<gene>
    <name evidence="2" type="ORF">TRIVIDRAFT_223676</name>
</gene>
<evidence type="ECO:0000256" key="1">
    <source>
        <dbReference type="SAM" id="MobiDB-lite"/>
    </source>
</evidence>
<reference evidence="2 3" key="1">
    <citation type="journal article" date="2011" name="Genome Biol.">
        <title>Comparative genome sequence analysis underscores mycoparasitism as the ancestral life style of Trichoderma.</title>
        <authorList>
            <person name="Kubicek C.P."/>
            <person name="Herrera-Estrella A."/>
            <person name="Seidl-Seiboth V."/>
            <person name="Martinez D.A."/>
            <person name="Druzhinina I.S."/>
            <person name="Thon M."/>
            <person name="Zeilinger S."/>
            <person name="Casas-Flores S."/>
            <person name="Horwitz B.A."/>
            <person name="Mukherjee P.K."/>
            <person name="Mukherjee M."/>
            <person name="Kredics L."/>
            <person name="Alcaraz L.D."/>
            <person name="Aerts A."/>
            <person name="Antal Z."/>
            <person name="Atanasova L."/>
            <person name="Cervantes-Badillo M.G."/>
            <person name="Challacombe J."/>
            <person name="Chertkov O."/>
            <person name="McCluskey K."/>
            <person name="Coulpier F."/>
            <person name="Deshpande N."/>
            <person name="von Doehren H."/>
            <person name="Ebbole D.J."/>
            <person name="Esquivel-Naranjo E.U."/>
            <person name="Fekete E."/>
            <person name="Flipphi M."/>
            <person name="Glaser F."/>
            <person name="Gomez-Rodriguez E.Y."/>
            <person name="Gruber S."/>
            <person name="Han C."/>
            <person name="Henrissat B."/>
            <person name="Hermosa R."/>
            <person name="Hernandez-Onate M."/>
            <person name="Karaffa L."/>
            <person name="Kosti I."/>
            <person name="Le Crom S."/>
            <person name="Lindquist E."/>
            <person name="Lucas S."/>
            <person name="Luebeck M."/>
            <person name="Luebeck P.S."/>
            <person name="Margeot A."/>
            <person name="Metz B."/>
            <person name="Misra M."/>
            <person name="Nevalainen H."/>
            <person name="Omann M."/>
            <person name="Packer N."/>
            <person name="Perrone G."/>
            <person name="Uresti-Rivera E.E."/>
            <person name="Salamov A."/>
            <person name="Schmoll M."/>
            <person name="Seiboth B."/>
            <person name="Shapiro H."/>
            <person name="Sukno S."/>
            <person name="Tamayo-Ramos J.A."/>
            <person name="Tisch D."/>
            <person name="Wiest A."/>
            <person name="Wilkinson H.H."/>
            <person name="Zhang M."/>
            <person name="Coutinho P.M."/>
            <person name="Kenerley C.M."/>
            <person name="Monte E."/>
            <person name="Baker S.E."/>
            <person name="Grigoriev I.V."/>
        </authorList>
    </citation>
    <scope>NUCLEOTIDE SEQUENCE [LARGE SCALE GENOMIC DNA]</scope>
    <source>
        <strain evidence="3">Gv29-8 / FGSC 10586</strain>
    </source>
</reference>
<dbReference type="eggNOG" id="ENOG502RM3T">
    <property type="taxonomic scope" value="Eukaryota"/>
</dbReference>
<dbReference type="EMBL" id="ABDF02000078">
    <property type="protein sequence ID" value="EHK20709.1"/>
    <property type="molecule type" value="Genomic_DNA"/>
</dbReference>
<comment type="caution">
    <text evidence="2">The sequence shown here is derived from an EMBL/GenBank/DDBJ whole genome shotgun (WGS) entry which is preliminary data.</text>
</comment>
<dbReference type="AlphaFoldDB" id="G9MXU8"/>
<proteinExistence type="predicted"/>
<dbReference type="GeneID" id="25791795"/>
<protein>
    <submittedName>
        <fullName evidence="2">Uncharacterized protein</fullName>
    </submittedName>
</protein>
<dbReference type="VEuPathDB" id="FungiDB:TRIVIDRAFT_223676"/>
<sequence>MTTLAFRAIPAAHRNTDRITDIEDEESTDTTSYVDTDTSISGEVTTNGTVPSPPRRSLGRAIMLEIWKHTCTAPSRLPGVHIFALEAPLARRASPFVPRWLPLGPPKVAPKDGGYGWYFRNFNITAPSFDAHNPSTYLVDSGLWNACKESRNHMLEAYGVKHWKRLRTAYPQIFFHRLERQALMELPLVVYFRDRGIDRYFSFFPNKDLIYLQTIKIEHVIWSWKMRLGGDPWTLCSLPNIALELNPA</sequence>
<dbReference type="Proteomes" id="UP000007115">
    <property type="component" value="Unassembled WGS sequence"/>
</dbReference>
<feature type="region of interest" description="Disordered" evidence="1">
    <location>
        <begin position="18"/>
        <end position="55"/>
    </location>
</feature>
<accession>G9MXU8</accession>
<dbReference type="InParanoid" id="G9MXU8"/>
<dbReference type="RefSeq" id="XP_013954904.1">
    <property type="nucleotide sequence ID" value="XM_014099429.1"/>
</dbReference>
<evidence type="ECO:0000313" key="3">
    <source>
        <dbReference type="Proteomes" id="UP000007115"/>
    </source>
</evidence>
<dbReference type="OrthoDB" id="3596450at2759"/>
<keyword evidence="3" id="KW-1185">Reference proteome</keyword>